<dbReference type="Pfam" id="PF00225">
    <property type="entry name" value="Kinesin"/>
    <property type="match status" value="1"/>
</dbReference>
<dbReference type="GO" id="GO:0055028">
    <property type="term" value="C:cortical microtubule"/>
    <property type="evidence" value="ECO:0007669"/>
    <property type="project" value="UniProtKB-ARBA"/>
</dbReference>
<feature type="coiled-coil region" evidence="10">
    <location>
        <begin position="864"/>
        <end position="898"/>
    </location>
</feature>
<dbReference type="InterPro" id="IPR027640">
    <property type="entry name" value="Kinesin-like_fam"/>
</dbReference>
<dbReference type="GO" id="GO:0071555">
    <property type="term" value="P:cell wall organization"/>
    <property type="evidence" value="ECO:0007669"/>
    <property type="project" value="UniProtKB-KW"/>
</dbReference>
<organism evidence="13 14">
    <name type="scientific">Mikania micrantha</name>
    <name type="common">bitter vine</name>
    <dbReference type="NCBI Taxonomy" id="192012"/>
    <lineage>
        <taxon>Eukaryota</taxon>
        <taxon>Viridiplantae</taxon>
        <taxon>Streptophyta</taxon>
        <taxon>Embryophyta</taxon>
        <taxon>Tracheophyta</taxon>
        <taxon>Spermatophyta</taxon>
        <taxon>Magnoliopsida</taxon>
        <taxon>eudicotyledons</taxon>
        <taxon>Gunneridae</taxon>
        <taxon>Pentapetalae</taxon>
        <taxon>asterids</taxon>
        <taxon>campanulids</taxon>
        <taxon>Asterales</taxon>
        <taxon>Asteraceae</taxon>
        <taxon>Asteroideae</taxon>
        <taxon>Heliantheae alliance</taxon>
        <taxon>Eupatorieae</taxon>
        <taxon>Mikania</taxon>
    </lineage>
</organism>
<name>A0A5N6NJH4_9ASTR</name>
<dbReference type="PROSITE" id="PS50067">
    <property type="entry name" value="KINESIN_MOTOR_2"/>
    <property type="match status" value="1"/>
</dbReference>
<keyword evidence="14" id="KW-1185">Reference proteome</keyword>
<dbReference type="GO" id="GO:0008017">
    <property type="term" value="F:microtubule binding"/>
    <property type="evidence" value="ECO:0007669"/>
    <property type="project" value="InterPro"/>
</dbReference>
<proteinExistence type="inferred from homology"/>
<keyword evidence="5 10" id="KW-0175">Coiled coil</keyword>
<reference evidence="13 14" key="1">
    <citation type="submission" date="2019-05" db="EMBL/GenBank/DDBJ databases">
        <title>Mikania micrantha, genome provides insights into the molecular mechanism of rapid growth.</title>
        <authorList>
            <person name="Liu B."/>
        </authorList>
    </citation>
    <scope>NUCLEOTIDE SEQUENCE [LARGE SCALE GENOMIC DNA]</scope>
    <source>
        <strain evidence="13">NLD-2019</strain>
        <tissue evidence="13">Leaf</tissue>
    </source>
</reference>
<dbReference type="CDD" id="cd01372">
    <property type="entry name" value="KISc_KIF4"/>
    <property type="match status" value="1"/>
</dbReference>
<dbReference type="Gene3D" id="3.40.850.10">
    <property type="entry name" value="Kinesin motor domain"/>
    <property type="match status" value="1"/>
</dbReference>
<dbReference type="GO" id="GO:0007018">
    <property type="term" value="P:microtubule-based movement"/>
    <property type="evidence" value="ECO:0007669"/>
    <property type="project" value="InterPro"/>
</dbReference>
<feature type="region of interest" description="Disordered" evidence="11">
    <location>
        <begin position="154"/>
        <end position="179"/>
    </location>
</feature>
<protein>
    <recommendedName>
        <fullName evidence="12">Kinesin motor domain-containing protein</fullName>
    </recommendedName>
</protein>
<feature type="coiled-coil region" evidence="10">
    <location>
        <begin position="494"/>
        <end position="628"/>
    </location>
</feature>
<evidence type="ECO:0000256" key="3">
    <source>
        <dbReference type="ARBA" id="ARBA00022741"/>
    </source>
</evidence>
<dbReference type="GO" id="GO:0007052">
    <property type="term" value="P:mitotic spindle organization"/>
    <property type="evidence" value="ECO:0007669"/>
    <property type="project" value="TreeGrafter"/>
</dbReference>
<evidence type="ECO:0000256" key="7">
    <source>
        <dbReference type="ARBA" id="ARBA00023316"/>
    </source>
</evidence>
<dbReference type="GO" id="GO:0051231">
    <property type="term" value="P:spindle elongation"/>
    <property type="evidence" value="ECO:0007669"/>
    <property type="project" value="TreeGrafter"/>
</dbReference>
<keyword evidence="4 9" id="KW-0067">ATP-binding</keyword>
<dbReference type="EMBL" id="SZYD01000011">
    <property type="protein sequence ID" value="KAD4888640.1"/>
    <property type="molecule type" value="Genomic_DNA"/>
</dbReference>
<feature type="binding site" evidence="9">
    <location>
        <begin position="93"/>
        <end position="100"/>
    </location>
    <ligand>
        <name>ATP</name>
        <dbReference type="ChEBI" id="CHEBI:30616"/>
    </ligand>
</feature>
<keyword evidence="3 9" id="KW-0547">Nucleotide-binding</keyword>
<dbReference type="PROSITE" id="PS00411">
    <property type="entry name" value="KINESIN_MOTOR_1"/>
    <property type="match status" value="1"/>
</dbReference>
<comment type="subunit">
    <text evidence="1">Homodimer.</text>
</comment>
<keyword evidence="7" id="KW-0961">Cell wall biogenesis/degradation</keyword>
<dbReference type="InterPro" id="IPR027417">
    <property type="entry name" value="P-loop_NTPase"/>
</dbReference>
<evidence type="ECO:0000256" key="8">
    <source>
        <dbReference type="ARBA" id="ARBA00061175"/>
    </source>
</evidence>
<keyword evidence="2" id="KW-0493">Microtubule</keyword>
<feature type="region of interest" description="Disordered" evidence="11">
    <location>
        <begin position="910"/>
        <end position="932"/>
    </location>
</feature>
<keyword evidence="6 9" id="KW-0505">Motor protein</keyword>
<dbReference type="PANTHER" id="PTHR47969">
    <property type="entry name" value="CHROMOSOME-ASSOCIATED KINESIN KIF4A-RELATED"/>
    <property type="match status" value="1"/>
</dbReference>
<dbReference type="InterPro" id="IPR019821">
    <property type="entry name" value="Kinesin_motor_CS"/>
</dbReference>
<dbReference type="InterPro" id="IPR036961">
    <property type="entry name" value="Kinesin_motor_dom_sf"/>
</dbReference>
<dbReference type="OrthoDB" id="3176171at2759"/>
<dbReference type="SUPFAM" id="SSF52540">
    <property type="entry name" value="P-loop containing nucleoside triphosphate hydrolases"/>
    <property type="match status" value="1"/>
</dbReference>
<comment type="caution">
    <text evidence="13">The sequence shown here is derived from an EMBL/GenBank/DDBJ whole genome shotgun (WGS) entry which is preliminary data.</text>
</comment>
<comment type="similarity">
    <text evidence="8">Belongs to the TRAFAC class myosin-kinesin ATPase superfamily. Kinesin family. KIN-4 subfamily.</text>
</comment>
<evidence type="ECO:0000256" key="6">
    <source>
        <dbReference type="ARBA" id="ARBA00023175"/>
    </source>
</evidence>
<feature type="compositionally biased region" description="Polar residues" evidence="11">
    <location>
        <begin position="156"/>
        <end position="168"/>
    </location>
</feature>
<evidence type="ECO:0000256" key="5">
    <source>
        <dbReference type="ARBA" id="ARBA00023054"/>
    </source>
</evidence>
<dbReference type="Pfam" id="PF25764">
    <property type="entry name" value="KIF21A_4th"/>
    <property type="match status" value="1"/>
</dbReference>
<sequence length="1322" mass="150149">MEPSSPPTPMEDCCVRVAVHIRPLIGDEKLQGCKDCVAVVPGKPQVQLSTHSFTFDHVYGSTGTPSSSMFEECVSPLVDGLFQGYNATVLAYGQTGSGKTYTMGSGCKDGSQTGLIPQAMNVLFNKIESLKHQIEFQLHVSFIEILKEEVRDLLDPNSSNKPETTNGQPGKVNIPGKPPIQIRENSNGVITLAGSTECSVQSLKEMADCLEQGSLSRATGSTNMNNQSSRSHAIFTITVEQIRKMNSGDSNLNESMSDEYLCAKLHLVDLAGSERAKRTGSDGMRFKEGVHINKGLLALGNVISALGDEKKRKEGAHVPYRDSKLTRLLQDSLGGNSRTVMIACVSPADINAEETLNTLKYANRARNIQNKPVVNRDPMSSEMLRMRQQLECLQAELCARGGGSSVELQVLRERIAWLEATNQDLCRELHVYRSRGIAIHHSEMDENKVDDSFCMENEVLRKSVDSSDYQMSESGDSAVIDEAAAKEWEHTLLQDSMDKELHELNKRLEQKESEMKLFGGFDTMTLKQHFGKKIMELEDEKREVQKERDRLQAEIENLSSTTDGQTQKLQDLHSHKLKALESQIQDLKKKKDNQVQIMKQKQKSDEAAKKLQDEIQYIKAQKVQLQHRIKQEAEQFRQWKASREKELLQLKKEGRRNEYERHKLQALNQRQKMVLQRKTEEAAMATKRLKELLEARKSTRDNSVASNGNGTNAQNNEKSLQRWLDHEVEVMVNVHEVRHEYEKQSQVRAALAEELAVLRQVDEFASKGISPPRGKNGFSRASSLSPEARMSRISSLESMLSISSNSLVLMASQLSEAEERERAFANRGRWNQLRSMADAKNLLQYMFNSLADARCQSWEKDIELKEMEEQLQELVGLLSQSELRRKEVEKELKVREQQTVAIALASSASGNSHNSLKHVADEKSGPLSPNSVPVPKQLKYTAGIVNGSVRESAAFTDPKRKMVPMTQLPMKKLSQLALVGHSSGKLWRWKRSHHQWLLQFKWKWQKPWRLSELIKHSDETIMRSKPRPLPAGSDIIVILVDWCCVLEIPACRWLFDLLIWNRGLGSRDKSTWIKTLKQANNLNFIAIQETKLTISENFQLHYLWDNQSFGSEIVNSQESWTMDRVLVCASFMNNWPNATLVALPRELSDHCPVILTEPVGVAAPDKRLAWKLKNIKIALKKWRSAEKEKEKAKLKDLKNNVDKLEMRAESCPLSTANLNQWGDWKKQIQDINVLKCSIENGAKVKFWIDNWNQVGVLKDKFPRLFSFEAYKECSIKDRMQWADGLVLNWSWDVNSLDAFQWCEYMDCLNAISSSKISSKEDK</sequence>
<evidence type="ECO:0000259" key="12">
    <source>
        <dbReference type="PROSITE" id="PS50067"/>
    </source>
</evidence>
<evidence type="ECO:0000256" key="1">
    <source>
        <dbReference type="ARBA" id="ARBA00011738"/>
    </source>
</evidence>
<feature type="domain" description="Kinesin motor" evidence="12">
    <location>
        <begin position="14"/>
        <end position="368"/>
    </location>
</feature>
<evidence type="ECO:0000313" key="14">
    <source>
        <dbReference type="Proteomes" id="UP000326396"/>
    </source>
</evidence>
<dbReference type="GO" id="GO:0003777">
    <property type="term" value="F:microtubule motor activity"/>
    <property type="evidence" value="ECO:0007669"/>
    <property type="project" value="InterPro"/>
</dbReference>
<evidence type="ECO:0000256" key="10">
    <source>
        <dbReference type="SAM" id="Coils"/>
    </source>
</evidence>
<dbReference type="SMART" id="SM00129">
    <property type="entry name" value="KISc"/>
    <property type="match status" value="1"/>
</dbReference>
<accession>A0A5N6NJH4</accession>
<evidence type="ECO:0000256" key="2">
    <source>
        <dbReference type="ARBA" id="ARBA00022701"/>
    </source>
</evidence>
<feature type="region of interest" description="Disordered" evidence="11">
    <location>
        <begin position="695"/>
        <end position="717"/>
    </location>
</feature>
<dbReference type="GO" id="GO:0005875">
    <property type="term" value="C:microtubule associated complex"/>
    <property type="evidence" value="ECO:0007669"/>
    <property type="project" value="TreeGrafter"/>
</dbReference>
<dbReference type="PRINTS" id="PR00380">
    <property type="entry name" value="KINESINHEAVY"/>
</dbReference>
<evidence type="ECO:0000256" key="11">
    <source>
        <dbReference type="SAM" id="MobiDB-lite"/>
    </source>
</evidence>
<evidence type="ECO:0000256" key="9">
    <source>
        <dbReference type="PROSITE-ProRule" id="PRU00283"/>
    </source>
</evidence>
<gene>
    <name evidence="13" type="ORF">E3N88_20713</name>
</gene>
<dbReference type="FunFam" id="3.40.850.10:FF:000032">
    <property type="entry name" value="kinesin-like protein KIN-4A isoform X1"/>
    <property type="match status" value="1"/>
</dbReference>
<dbReference type="GO" id="GO:0005524">
    <property type="term" value="F:ATP binding"/>
    <property type="evidence" value="ECO:0007669"/>
    <property type="project" value="UniProtKB-UniRule"/>
</dbReference>
<dbReference type="PANTHER" id="PTHR47969:SF12">
    <property type="entry name" value="PLUS-END-DIRECTED KINESIN ATPASE"/>
    <property type="match status" value="1"/>
</dbReference>
<evidence type="ECO:0000256" key="4">
    <source>
        <dbReference type="ARBA" id="ARBA00022840"/>
    </source>
</evidence>
<evidence type="ECO:0000313" key="13">
    <source>
        <dbReference type="EMBL" id="KAD4888640.1"/>
    </source>
</evidence>
<dbReference type="InterPro" id="IPR001752">
    <property type="entry name" value="Kinesin_motor_dom"/>
</dbReference>
<feature type="compositionally biased region" description="Polar residues" evidence="11">
    <location>
        <begin position="701"/>
        <end position="717"/>
    </location>
</feature>
<dbReference type="Proteomes" id="UP000326396">
    <property type="component" value="Linkage Group LG19"/>
</dbReference>